<organism evidence="3 4">
    <name type="scientific">Georgenia faecalis</name>
    <dbReference type="NCBI Taxonomy" id="2483799"/>
    <lineage>
        <taxon>Bacteria</taxon>
        <taxon>Bacillati</taxon>
        <taxon>Actinomycetota</taxon>
        <taxon>Actinomycetes</taxon>
        <taxon>Micrococcales</taxon>
        <taxon>Bogoriellaceae</taxon>
        <taxon>Georgenia</taxon>
    </lineage>
</organism>
<accession>A0ABV9D9Z4</accession>
<dbReference type="Pfam" id="PF01547">
    <property type="entry name" value="SBP_bac_1"/>
    <property type="match status" value="1"/>
</dbReference>
<evidence type="ECO:0000256" key="2">
    <source>
        <dbReference type="SAM" id="SignalP"/>
    </source>
</evidence>
<dbReference type="RefSeq" id="WP_122824002.1">
    <property type="nucleotide sequence ID" value="NZ_CP033325.1"/>
</dbReference>
<keyword evidence="2" id="KW-0732">Signal</keyword>
<dbReference type="Gene3D" id="3.40.190.10">
    <property type="entry name" value="Periplasmic binding protein-like II"/>
    <property type="match status" value="2"/>
</dbReference>
<feature type="signal peptide" evidence="2">
    <location>
        <begin position="1"/>
        <end position="22"/>
    </location>
</feature>
<evidence type="ECO:0000313" key="3">
    <source>
        <dbReference type="EMBL" id="MFC4554993.1"/>
    </source>
</evidence>
<evidence type="ECO:0000313" key="4">
    <source>
        <dbReference type="Proteomes" id="UP001595955"/>
    </source>
</evidence>
<dbReference type="PANTHER" id="PTHR43649:SF12">
    <property type="entry name" value="DIACETYLCHITOBIOSE BINDING PROTEIN DASA"/>
    <property type="match status" value="1"/>
</dbReference>
<keyword evidence="4" id="KW-1185">Reference proteome</keyword>
<feature type="compositionally biased region" description="Low complexity" evidence="1">
    <location>
        <begin position="25"/>
        <end position="40"/>
    </location>
</feature>
<name>A0ABV9D9Z4_9MICO</name>
<dbReference type="InterPro" id="IPR006059">
    <property type="entry name" value="SBP"/>
</dbReference>
<dbReference type="Proteomes" id="UP001595955">
    <property type="component" value="Unassembled WGS sequence"/>
</dbReference>
<gene>
    <name evidence="3" type="ORF">ACFO3F_07015</name>
</gene>
<comment type="caution">
    <text evidence="3">The sequence shown here is derived from an EMBL/GenBank/DDBJ whole genome shotgun (WGS) entry which is preliminary data.</text>
</comment>
<evidence type="ECO:0000256" key="1">
    <source>
        <dbReference type="SAM" id="MobiDB-lite"/>
    </source>
</evidence>
<dbReference type="EMBL" id="JBHSGF010000004">
    <property type="protein sequence ID" value="MFC4554993.1"/>
    <property type="molecule type" value="Genomic_DNA"/>
</dbReference>
<protein>
    <submittedName>
        <fullName evidence="3">ABC transporter substrate-binding protein</fullName>
    </submittedName>
</protein>
<sequence>MILTRRRTTRLAAVLAGTIALAACAPSDGSGSDPGTTTETGTGGGGGEDVTLTFWSWRTEDVEGYEQIFDLYEEANPGVTVEVEAFVNTEYNTVLSTGLAGEAGPDIAQLRASRADLTPLVAAERLVPVDAENVPSLADFDATVLAGAQVADDENVYGVPFAMQTLQMFYNKDLFAEHGIEVPETWEDFLAANETLEAAGVIPMATTGMDNWMLPVDLAVIGGSYWAAGPLSESLADGSATLADEGFVDSIAALQSVTEFFPDNFTGVSYTESQVLFATGQAAMFPGGSWELGYFQSTAPDLSVGVFTVPPPPGAPGPAVPAFVDGSFGVNAASEHQEEALALLDWMGSQEFGQAFADTLKQITPISGVEPSDEGLAEIIANYEASPGVHLPVSTFSGGDPDTQVALATGLQEMFAGTGDPASVAQTYADAVAEVYPDGP</sequence>
<dbReference type="PROSITE" id="PS51257">
    <property type="entry name" value="PROKAR_LIPOPROTEIN"/>
    <property type="match status" value="1"/>
</dbReference>
<reference evidence="4" key="1">
    <citation type="journal article" date="2019" name="Int. J. Syst. Evol. Microbiol.">
        <title>The Global Catalogue of Microorganisms (GCM) 10K type strain sequencing project: providing services to taxonomists for standard genome sequencing and annotation.</title>
        <authorList>
            <consortium name="The Broad Institute Genomics Platform"/>
            <consortium name="The Broad Institute Genome Sequencing Center for Infectious Disease"/>
            <person name="Wu L."/>
            <person name="Ma J."/>
        </authorList>
    </citation>
    <scope>NUCLEOTIDE SEQUENCE [LARGE SCALE GENOMIC DNA]</scope>
    <source>
        <strain evidence="4">JCM 3369</strain>
    </source>
</reference>
<feature type="region of interest" description="Disordered" evidence="1">
    <location>
        <begin position="25"/>
        <end position="49"/>
    </location>
</feature>
<dbReference type="SUPFAM" id="SSF53850">
    <property type="entry name" value="Periplasmic binding protein-like II"/>
    <property type="match status" value="1"/>
</dbReference>
<proteinExistence type="predicted"/>
<dbReference type="PANTHER" id="PTHR43649">
    <property type="entry name" value="ARABINOSE-BINDING PROTEIN-RELATED"/>
    <property type="match status" value="1"/>
</dbReference>
<dbReference type="InterPro" id="IPR050490">
    <property type="entry name" value="Bact_solute-bd_prot1"/>
</dbReference>
<feature type="chain" id="PRO_5046320700" evidence="2">
    <location>
        <begin position="23"/>
        <end position="440"/>
    </location>
</feature>